<name>A0A8X8YZQ7_SALSN</name>
<dbReference type="AlphaFoldDB" id="A0A8X8YZQ7"/>
<proteinExistence type="predicted"/>
<reference evidence="3" key="1">
    <citation type="submission" date="2018-01" db="EMBL/GenBank/DDBJ databases">
        <authorList>
            <person name="Mao J.F."/>
        </authorList>
    </citation>
    <scope>NUCLEOTIDE SEQUENCE</scope>
    <source>
        <strain evidence="3">Huo1</strain>
        <tissue evidence="3">Leaf</tissue>
    </source>
</reference>
<protein>
    <recommendedName>
        <fullName evidence="2">Arabidopsis retrotransposon Orf1 C-terminal domain-containing protein</fullName>
    </recommendedName>
</protein>
<feature type="compositionally biased region" description="Basic and acidic residues" evidence="1">
    <location>
        <begin position="117"/>
        <end position="131"/>
    </location>
</feature>
<dbReference type="Proteomes" id="UP000298416">
    <property type="component" value="Unassembled WGS sequence"/>
</dbReference>
<evidence type="ECO:0000313" key="3">
    <source>
        <dbReference type="EMBL" id="KAG6386636.1"/>
    </source>
</evidence>
<evidence type="ECO:0000256" key="1">
    <source>
        <dbReference type="SAM" id="MobiDB-lite"/>
    </source>
</evidence>
<evidence type="ECO:0000259" key="2">
    <source>
        <dbReference type="Pfam" id="PF03078"/>
    </source>
</evidence>
<evidence type="ECO:0000313" key="4">
    <source>
        <dbReference type="Proteomes" id="UP000298416"/>
    </source>
</evidence>
<comment type="caution">
    <text evidence="3">The sequence shown here is derived from an EMBL/GenBank/DDBJ whole genome shotgun (WGS) entry which is preliminary data.</text>
</comment>
<feature type="region of interest" description="Disordered" evidence="1">
    <location>
        <begin position="115"/>
        <end position="173"/>
    </location>
</feature>
<feature type="domain" description="Arabidopsis retrotransposon Orf1 C-terminal" evidence="2">
    <location>
        <begin position="223"/>
        <end position="314"/>
    </location>
</feature>
<dbReference type="EMBL" id="PNBA02000021">
    <property type="protein sequence ID" value="KAG6386636.1"/>
    <property type="molecule type" value="Genomic_DNA"/>
</dbReference>
<feature type="region of interest" description="Disordered" evidence="1">
    <location>
        <begin position="1"/>
        <end position="31"/>
    </location>
</feature>
<accession>A0A8X8YZQ7</accession>
<organism evidence="3">
    <name type="scientific">Salvia splendens</name>
    <name type="common">Scarlet sage</name>
    <dbReference type="NCBI Taxonomy" id="180675"/>
    <lineage>
        <taxon>Eukaryota</taxon>
        <taxon>Viridiplantae</taxon>
        <taxon>Streptophyta</taxon>
        <taxon>Embryophyta</taxon>
        <taxon>Tracheophyta</taxon>
        <taxon>Spermatophyta</taxon>
        <taxon>Magnoliopsida</taxon>
        <taxon>eudicotyledons</taxon>
        <taxon>Gunneridae</taxon>
        <taxon>Pentapetalae</taxon>
        <taxon>asterids</taxon>
        <taxon>lamiids</taxon>
        <taxon>Lamiales</taxon>
        <taxon>Lamiaceae</taxon>
        <taxon>Nepetoideae</taxon>
        <taxon>Mentheae</taxon>
        <taxon>Salviinae</taxon>
        <taxon>Salvia</taxon>
        <taxon>Salvia subgen. Calosphace</taxon>
        <taxon>core Calosphace</taxon>
    </lineage>
</organism>
<reference evidence="3" key="2">
    <citation type="submission" date="2020-08" db="EMBL/GenBank/DDBJ databases">
        <title>Plant Genome Project.</title>
        <authorList>
            <person name="Zhang R.-G."/>
        </authorList>
    </citation>
    <scope>NUCLEOTIDE SEQUENCE</scope>
    <source>
        <strain evidence="3">Huo1</strain>
        <tissue evidence="3">Leaf</tissue>
    </source>
</reference>
<keyword evidence="4" id="KW-1185">Reference proteome</keyword>
<dbReference type="Pfam" id="PF03078">
    <property type="entry name" value="ATHILA"/>
    <property type="match status" value="1"/>
</dbReference>
<sequence>MKKVNPQLPKQPLDPSSVRQSSRVADLPPKSYKEVSVLEGMGKPRSYQRRDLLNRVYAGDEERQYAVKRAEDLHSSLDQDVPSFIKPMLQSHVTGGFWWEATATAKRFIVRRRMPRREHETPPKEELEAVEKVAAQPRNQESPRWRRQKEKSSLLVTDRASPPCGRQEKKSAEESSFDFDASNYVHSTTDFAFGAVSMARQSDPQHFRVTLRTDEERQRWNKLVRLNVQPSRYPDWQTVQDLGIRDNFEELCTMWKLSALFDKPQDSYRAITLEFLSTLNVRMKGKEVDSISFRLQNRPLSLSIADFNNVFSFYGEGVGITEEPGSLALSFDVDLNGYVADPGPKNIIYGVLKQTKFINVDTRNQGYIILWRLIKGKKIILDFSWT</sequence>
<dbReference type="InterPro" id="IPR004312">
    <property type="entry name" value="ATHILA_Orf1_C"/>
</dbReference>
<gene>
    <name evidence="3" type="ORF">SASPL_151804</name>
</gene>